<gene>
    <name evidence="2" type="ORF">EZS28_026201</name>
</gene>
<name>A0A5J4V7P7_9EUKA</name>
<dbReference type="AlphaFoldDB" id="A0A5J4V7P7"/>
<reference evidence="2 3" key="1">
    <citation type="submission" date="2019-03" db="EMBL/GenBank/DDBJ databases">
        <title>Single cell metagenomics reveals metabolic interactions within the superorganism composed of flagellate Streblomastix strix and complex community of Bacteroidetes bacteria on its surface.</title>
        <authorList>
            <person name="Treitli S.C."/>
            <person name="Kolisko M."/>
            <person name="Husnik F."/>
            <person name="Keeling P."/>
            <person name="Hampl V."/>
        </authorList>
    </citation>
    <scope>NUCLEOTIDE SEQUENCE [LARGE SCALE GENOMIC DNA]</scope>
    <source>
        <strain evidence="2">ST1C</strain>
    </source>
</reference>
<keyword evidence="1" id="KW-0472">Membrane</keyword>
<sequence>MLLLFDITAITLIALDTIELSTFAFELNVLDHTIFAFGFQKQLNLVDLIHVLINPLHITVVIVAYSLALFGLASSVQNCLTILRVVSQQLLIALDFFSLMINYQMMFDQSCCSNSLSEYSSNWTAAPLQHSFVFGLIVLFSQIIVIVAQMISFLVLIHFSIFLIVIVIAHTVITALVIVVSTSFRAATFVVIKAELNFSPALDPAQKVPLFSDLGDSSNPSVSVTLSLPIPRYLKCHSYLLVKKIIKNKNLKCKQVQVAGLWY</sequence>
<proteinExistence type="predicted"/>
<protein>
    <submittedName>
        <fullName evidence="2">Uncharacterized protein</fullName>
    </submittedName>
</protein>
<accession>A0A5J4V7P7</accession>
<evidence type="ECO:0000313" key="3">
    <source>
        <dbReference type="Proteomes" id="UP000324800"/>
    </source>
</evidence>
<evidence type="ECO:0000313" key="2">
    <source>
        <dbReference type="EMBL" id="KAA6378271.1"/>
    </source>
</evidence>
<keyword evidence="1" id="KW-1133">Transmembrane helix</keyword>
<feature type="transmembrane region" description="Helical" evidence="1">
    <location>
        <begin position="85"/>
        <end position="107"/>
    </location>
</feature>
<feature type="transmembrane region" description="Helical" evidence="1">
    <location>
        <begin position="48"/>
        <end position="73"/>
    </location>
</feature>
<dbReference type="EMBL" id="SNRW01009257">
    <property type="protein sequence ID" value="KAA6378271.1"/>
    <property type="molecule type" value="Genomic_DNA"/>
</dbReference>
<evidence type="ECO:0000256" key="1">
    <source>
        <dbReference type="SAM" id="Phobius"/>
    </source>
</evidence>
<feature type="transmembrane region" description="Helical" evidence="1">
    <location>
        <begin position="155"/>
        <end position="180"/>
    </location>
</feature>
<keyword evidence="1" id="KW-0812">Transmembrane</keyword>
<organism evidence="2 3">
    <name type="scientific">Streblomastix strix</name>
    <dbReference type="NCBI Taxonomy" id="222440"/>
    <lineage>
        <taxon>Eukaryota</taxon>
        <taxon>Metamonada</taxon>
        <taxon>Preaxostyla</taxon>
        <taxon>Oxymonadida</taxon>
        <taxon>Streblomastigidae</taxon>
        <taxon>Streblomastix</taxon>
    </lineage>
</organism>
<dbReference type="Proteomes" id="UP000324800">
    <property type="component" value="Unassembled WGS sequence"/>
</dbReference>
<comment type="caution">
    <text evidence="2">The sequence shown here is derived from an EMBL/GenBank/DDBJ whole genome shotgun (WGS) entry which is preliminary data.</text>
</comment>
<feature type="transmembrane region" description="Helical" evidence="1">
    <location>
        <begin position="127"/>
        <end position="148"/>
    </location>
</feature>